<keyword evidence="4 5" id="KW-0472">Membrane</keyword>
<dbReference type="Gene3D" id="1.20.120.1630">
    <property type="match status" value="1"/>
</dbReference>
<dbReference type="EC" id="2.1.1.100" evidence="5"/>
<keyword evidence="5" id="KW-0949">S-adenosyl-L-methionine</keyword>
<evidence type="ECO:0000313" key="6">
    <source>
        <dbReference type="EMBL" id="KAK0486344.1"/>
    </source>
</evidence>
<reference evidence="6" key="1">
    <citation type="submission" date="2023-06" db="EMBL/GenBank/DDBJ databases">
        <authorList>
            <consortium name="Lawrence Berkeley National Laboratory"/>
            <person name="Ahrendt S."/>
            <person name="Sahu N."/>
            <person name="Indic B."/>
            <person name="Wong-Bajracharya J."/>
            <person name="Merenyi Z."/>
            <person name="Ke H.-M."/>
            <person name="Monk M."/>
            <person name="Kocsube S."/>
            <person name="Drula E."/>
            <person name="Lipzen A."/>
            <person name="Balint B."/>
            <person name="Henrissat B."/>
            <person name="Andreopoulos B."/>
            <person name="Martin F.M."/>
            <person name="Harder C.B."/>
            <person name="Rigling D."/>
            <person name="Ford K.L."/>
            <person name="Foster G.D."/>
            <person name="Pangilinan J."/>
            <person name="Papanicolaou A."/>
            <person name="Barry K."/>
            <person name="LaButti K."/>
            <person name="Viragh M."/>
            <person name="Koriabine M."/>
            <person name="Yan M."/>
            <person name="Riley R."/>
            <person name="Champramary S."/>
            <person name="Plett K.L."/>
            <person name="Tsai I.J."/>
            <person name="Slot J."/>
            <person name="Sipos G."/>
            <person name="Plett J."/>
            <person name="Nagy L.G."/>
            <person name="Grigoriev I.V."/>
        </authorList>
    </citation>
    <scope>NUCLEOTIDE SEQUENCE</scope>
    <source>
        <strain evidence="6">ICMP 16352</strain>
    </source>
</reference>
<dbReference type="PANTHER" id="PTHR12714:SF24">
    <property type="entry name" value="SLR1182 PROTEIN"/>
    <property type="match status" value="1"/>
</dbReference>
<keyword evidence="5" id="KW-0489">Methyltransferase</keyword>
<evidence type="ECO:0000256" key="2">
    <source>
        <dbReference type="ARBA" id="ARBA00022692"/>
    </source>
</evidence>
<organism evidence="6 7">
    <name type="scientific">Armillaria novae-zelandiae</name>
    <dbReference type="NCBI Taxonomy" id="153914"/>
    <lineage>
        <taxon>Eukaryota</taxon>
        <taxon>Fungi</taxon>
        <taxon>Dikarya</taxon>
        <taxon>Basidiomycota</taxon>
        <taxon>Agaricomycotina</taxon>
        <taxon>Agaricomycetes</taxon>
        <taxon>Agaricomycetidae</taxon>
        <taxon>Agaricales</taxon>
        <taxon>Marasmiineae</taxon>
        <taxon>Physalacriaceae</taxon>
        <taxon>Armillaria</taxon>
    </lineage>
</organism>
<keyword evidence="2 5" id="KW-0812">Transmembrane</keyword>
<comment type="caution">
    <text evidence="6">The sequence shown here is derived from an EMBL/GenBank/DDBJ whole genome shotgun (WGS) entry which is preliminary data.</text>
</comment>
<name>A0AA39UK99_9AGAR</name>
<dbReference type="GO" id="GO:0005789">
    <property type="term" value="C:endoplasmic reticulum membrane"/>
    <property type="evidence" value="ECO:0007669"/>
    <property type="project" value="UniProtKB-SubCell"/>
</dbReference>
<keyword evidence="5" id="KW-0808">Transferase</keyword>
<keyword evidence="5" id="KW-0256">Endoplasmic reticulum</keyword>
<sequence>MIDDQMGPIRRFNHASYGYAVLVILNLWDLGTSISAQLQRRRTPAANMNWPTDSSSLVSLIFIYLAAYLNQRAVTPPKFPTPPPLASKEPLPAERRTLLERTIYRNVAVTNFIEKAVVWTAAGTEIATLVLSRWFPSWRLSSIVLGYLFRPGGHPERIWQFNALSSLLFLGTTLIILGGAVRLMCFRTMGEMFTFEHTVKKDHRLMKTGPYSVVRHPSYIGMIMILVGTGLWQAAPGSWTRESGYLETWPGALWAAAGILWLGTLCVAFVLRSSEEDMVLSKQFGEEWNEWAKSVRYLLVPGVY</sequence>
<comment type="similarity">
    <text evidence="5">Belongs to the class VI-like SAM-binding methyltransferase superfamily. Isoprenylcysteine carboxyl methyltransferase family.</text>
</comment>
<dbReference type="Pfam" id="PF04140">
    <property type="entry name" value="ICMT"/>
    <property type="match status" value="1"/>
</dbReference>
<feature type="transmembrane region" description="Helical" evidence="5">
    <location>
        <begin position="213"/>
        <end position="232"/>
    </location>
</feature>
<keyword evidence="3 5" id="KW-1133">Transmembrane helix</keyword>
<evidence type="ECO:0000256" key="5">
    <source>
        <dbReference type="RuleBase" id="RU362022"/>
    </source>
</evidence>
<dbReference type="AlphaFoldDB" id="A0AA39UK99"/>
<feature type="transmembrane region" description="Helical" evidence="5">
    <location>
        <begin position="50"/>
        <end position="69"/>
    </location>
</feature>
<dbReference type="PANTHER" id="PTHR12714">
    <property type="entry name" value="PROTEIN-S ISOPRENYLCYSTEINE O-METHYLTRANSFERASE"/>
    <property type="match status" value="1"/>
</dbReference>
<proteinExistence type="inferred from homology"/>
<gene>
    <name evidence="6" type="ORF">IW261DRAFT_1455002</name>
</gene>
<feature type="transmembrane region" description="Helical" evidence="5">
    <location>
        <begin position="158"/>
        <end position="183"/>
    </location>
</feature>
<feature type="transmembrane region" description="Helical" evidence="5">
    <location>
        <begin position="252"/>
        <end position="271"/>
    </location>
</feature>
<comment type="subcellular location">
    <subcellularLocation>
        <location evidence="5">Endoplasmic reticulum membrane</location>
        <topology evidence="5">Multi-pass membrane protein</topology>
    </subcellularLocation>
    <subcellularLocation>
        <location evidence="1">Membrane</location>
        <topology evidence="1">Multi-pass membrane protein</topology>
    </subcellularLocation>
</comment>
<dbReference type="GO" id="GO:0004671">
    <property type="term" value="F:protein C-terminal S-isoprenylcysteine carboxyl O-methyltransferase activity"/>
    <property type="evidence" value="ECO:0007669"/>
    <property type="project" value="UniProtKB-EC"/>
</dbReference>
<dbReference type="GO" id="GO:0032259">
    <property type="term" value="P:methylation"/>
    <property type="evidence" value="ECO:0007669"/>
    <property type="project" value="UniProtKB-KW"/>
</dbReference>
<evidence type="ECO:0000256" key="1">
    <source>
        <dbReference type="ARBA" id="ARBA00004141"/>
    </source>
</evidence>
<keyword evidence="7" id="KW-1185">Reference proteome</keyword>
<comment type="catalytic activity">
    <reaction evidence="5">
        <text>[protein]-C-terminal S-[(2E,6E)-farnesyl]-L-cysteine + S-adenosyl-L-methionine = [protein]-C-terminal S-[(2E,6E)-farnesyl]-L-cysteine methyl ester + S-adenosyl-L-homocysteine</text>
        <dbReference type="Rhea" id="RHEA:21672"/>
        <dbReference type="Rhea" id="RHEA-COMP:12125"/>
        <dbReference type="Rhea" id="RHEA-COMP:12126"/>
        <dbReference type="ChEBI" id="CHEBI:57856"/>
        <dbReference type="ChEBI" id="CHEBI:59789"/>
        <dbReference type="ChEBI" id="CHEBI:90510"/>
        <dbReference type="ChEBI" id="CHEBI:90511"/>
        <dbReference type="EC" id="2.1.1.100"/>
    </reaction>
</comment>
<evidence type="ECO:0000256" key="4">
    <source>
        <dbReference type="ARBA" id="ARBA00023136"/>
    </source>
</evidence>
<evidence type="ECO:0000256" key="3">
    <source>
        <dbReference type="ARBA" id="ARBA00022989"/>
    </source>
</evidence>
<evidence type="ECO:0000313" key="7">
    <source>
        <dbReference type="Proteomes" id="UP001175227"/>
    </source>
</evidence>
<feature type="transmembrane region" description="Helical" evidence="5">
    <location>
        <begin position="16"/>
        <end position="38"/>
    </location>
</feature>
<protein>
    <recommendedName>
        <fullName evidence="5">Protein-S-isoprenylcysteine O-methyltransferase</fullName>
        <ecNumber evidence="5">2.1.1.100</ecNumber>
    </recommendedName>
</protein>
<dbReference type="Proteomes" id="UP001175227">
    <property type="component" value="Unassembled WGS sequence"/>
</dbReference>
<accession>A0AA39UK99</accession>
<dbReference type="InterPro" id="IPR007269">
    <property type="entry name" value="ICMT_MeTrfase"/>
</dbReference>
<dbReference type="EMBL" id="JAUEPR010000004">
    <property type="protein sequence ID" value="KAK0486344.1"/>
    <property type="molecule type" value="Genomic_DNA"/>
</dbReference>